<accession>A0AAP4FC13</accession>
<dbReference type="RefSeq" id="WP_284641718.1">
    <property type="nucleotide sequence ID" value="NZ_JASNVU010000003.1"/>
</dbReference>
<gene>
    <name evidence="2" type="ORF">QPX58_03075</name>
</gene>
<feature type="transmembrane region" description="Helical" evidence="1">
    <location>
        <begin position="106"/>
        <end position="122"/>
    </location>
</feature>
<protein>
    <submittedName>
        <fullName evidence="2">Uncharacterized protein</fullName>
    </submittedName>
</protein>
<keyword evidence="1" id="KW-1133">Transmembrane helix</keyword>
<evidence type="ECO:0000313" key="2">
    <source>
        <dbReference type="EMBL" id="MDK4334402.1"/>
    </source>
</evidence>
<evidence type="ECO:0000256" key="1">
    <source>
        <dbReference type="SAM" id="Phobius"/>
    </source>
</evidence>
<sequence>MASSASKNPVTPPAALRVGGAFLVVAFVLVLFALISVFSDGWGAPFVWTYSNLAIIIAAVMVGAFSTMSKEHAGSRAQIIALAVAVALIIASRSLPQHDLLIQQQYWLLFYAGMSAICALILRRSVMATS</sequence>
<proteinExistence type="predicted"/>
<dbReference type="EMBL" id="JASNVU010000003">
    <property type="protein sequence ID" value="MDK4334402.1"/>
    <property type="molecule type" value="Genomic_DNA"/>
</dbReference>
<feature type="transmembrane region" description="Helical" evidence="1">
    <location>
        <begin position="77"/>
        <end position="94"/>
    </location>
</feature>
<keyword evidence="1" id="KW-0812">Transmembrane</keyword>
<name>A0AAP4FC13_9CORY</name>
<feature type="transmembrane region" description="Helical" evidence="1">
    <location>
        <begin position="21"/>
        <end position="39"/>
    </location>
</feature>
<evidence type="ECO:0000313" key="3">
    <source>
        <dbReference type="Proteomes" id="UP001230317"/>
    </source>
</evidence>
<feature type="transmembrane region" description="Helical" evidence="1">
    <location>
        <begin position="45"/>
        <end position="65"/>
    </location>
</feature>
<comment type="caution">
    <text evidence="2">The sequence shown here is derived from an EMBL/GenBank/DDBJ whole genome shotgun (WGS) entry which is preliminary data.</text>
</comment>
<dbReference type="Proteomes" id="UP001230317">
    <property type="component" value="Unassembled WGS sequence"/>
</dbReference>
<dbReference type="AlphaFoldDB" id="A0AAP4FC13"/>
<keyword evidence="1" id="KW-0472">Membrane</keyword>
<reference evidence="2" key="1">
    <citation type="submission" date="2023-05" db="EMBL/GenBank/DDBJ databases">
        <title>Metabolic capabilities are highly conserved among human nasal-associated Corynebacterium species in pangenomic analyses.</title>
        <authorList>
            <person name="Tran T.H."/>
            <person name="Roberts A.Q."/>
            <person name="Escapa I.F."/>
            <person name="Gao W."/>
            <person name="Conlan S."/>
            <person name="Kong H."/>
            <person name="Segre J.A."/>
            <person name="Kelly M.S."/>
            <person name="Lemon K.P."/>
        </authorList>
    </citation>
    <scope>NUCLEOTIDE SEQUENCE</scope>
    <source>
        <strain evidence="2">KPL2618</strain>
    </source>
</reference>
<organism evidence="2 3">
    <name type="scientific">Corynebacterium accolens</name>
    <dbReference type="NCBI Taxonomy" id="38284"/>
    <lineage>
        <taxon>Bacteria</taxon>
        <taxon>Bacillati</taxon>
        <taxon>Actinomycetota</taxon>
        <taxon>Actinomycetes</taxon>
        <taxon>Mycobacteriales</taxon>
        <taxon>Corynebacteriaceae</taxon>
        <taxon>Corynebacterium</taxon>
    </lineage>
</organism>